<reference evidence="7 8" key="1">
    <citation type="submission" date="2021-06" db="EMBL/GenBank/DDBJ databases">
        <title>Genome sequence of Babesia caballi.</title>
        <authorList>
            <person name="Yamagishi J."/>
            <person name="Kidaka T."/>
            <person name="Ochi A."/>
        </authorList>
    </citation>
    <scope>NUCLEOTIDE SEQUENCE [LARGE SCALE GENOMIC DNA]</scope>
    <source>
        <strain evidence="7">USDA-D6B2</strain>
    </source>
</reference>
<feature type="zinc finger region" description="C3H1-type" evidence="5">
    <location>
        <begin position="21"/>
        <end position="51"/>
    </location>
</feature>
<name>A0AAV4LST6_BABCB</name>
<evidence type="ECO:0000313" key="8">
    <source>
        <dbReference type="Proteomes" id="UP001497744"/>
    </source>
</evidence>
<dbReference type="InterPro" id="IPR036855">
    <property type="entry name" value="Znf_CCCH_sf"/>
</dbReference>
<feature type="zinc finger region" description="C3H1-type" evidence="5">
    <location>
        <begin position="59"/>
        <end position="87"/>
    </location>
</feature>
<evidence type="ECO:0000259" key="6">
    <source>
        <dbReference type="PROSITE" id="PS50103"/>
    </source>
</evidence>
<keyword evidence="2" id="KW-0677">Repeat</keyword>
<sequence length="262" mass="29433">MSGTPKPEVPREVRVISVEQFHKTKICPHMNKPEGCLRSMRGQCPYAHDKSELKEPPNLIKTAMCKLHLKGCCGKSSADCPYAHSFSELRHTDGFYKTYVCKFWEKGYCKAGDLCRYAHGVHEIRKAGSGSTSVRTEEAEGGEALPGSVYEEGCDVLTQSSAVEKDCDTPTITSDYTFNRRMPSPVFVYPTYGEVSGYCPTPTASELRPWVPAPPAAHTKEQEEAYCLMHFYLQKYIECCSKQQLYGNQEVFLEQGYMTNDS</sequence>
<dbReference type="Pfam" id="PF00642">
    <property type="entry name" value="zf-CCCH"/>
    <property type="match status" value="1"/>
</dbReference>
<feature type="domain" description="C3H1-type" evidence="6">
    <location>
        <begin position="59"/>
        <end position="87"/>
    </location>
</feature>
<keyword evidence="4 5" id="KW-0862">Zinc</keyword>
<dbReference type="Proteomes" id="UP001497744">
    <property type="component" value="Unassembled WGS sequence"/>
</dbReference>
<keyword evidence="1 5" id="KW-0479">Metal-binding</keyword>
<dbReference type="Gene3D" id="3.30.1370.210">
    <property type="match status" value="1"/>
</dbReference>
<keyword evidence="8" id="KW-1185">Reference proteome</keyword>
<dbReference type="SMART" id="SM00356">
    <property type="entry name" value="ZnF_C3H1"/>
    <property type="match status" value="3"/>
</dbReference>
<dbReference type="RefSeq" id="XP_067713750.1">
    <property type="nucleotide sequence ID" value="XM_067857649.1"/>
</dbReference>
<gene>
    <name evidence="7" type="ORF">BcabD6B2_11140</name>
</gene>
<evidence type="ECO:0000313" key="7">
    <source>
        <dbReference type="EMBL" id="GIX61679.1"/>
    </source>
</evidence>
<dbReference type="Gene3D" id="4.10.1000.10">
    <property type="entry name" value="Zinc finger, CCCH-type"/>
    <property type="match status" value="1"/>
</dbReference>
<evidence type="ECO:0000256" key="1">
    <source>
        <dbReference type="ARBA" id="ARBA00022723"/>
    </source>
</evidence>
<feature type="zinc finger region" description="C3H1-type" evidence="5">
    <location>
        <begin position="95"/>
        <end position="122"/>
    </location>
</feature>
<evidence type="ECO:0000256" key="4">
    <source>
        <dbReference type="ARBA" id="ARBA00022833"/>
    </source>
</evidence>
<dbReference type="GeneID" id="94193162"/>
<protein>
    <submittedName>
        <fullName evidence="7">Zinc finger C-x8-C-x5-C-x3-H type domain-containing protein</fullName>
    </submittedName>
</protein>
<evidence type="ECO:0000256" key="3">
    <source>
        <dbReference type="ARBA" id="ARBA00022771"/>
    </source>
</evidence>
<feature type="domain" description="C3H1-type" evidence="6">
    <location>
        <begin position="95"/>
        <end position="122"/>
    </location>
</feature>
<keyword evidence="3 5" id="KW-0863">Zinc-finger</keyword>
<evidence type="ECO:0000256" key="5">
    <source>
        <dbReference type="PROSITE-ProRule" id="PRU00723"/>
    </source>
</evidence>
<dbReference type="EMBL" id="BPLF01000001">
    <property type="protein sequence ID" value="GIX61679.1"/>
    <property type="molecule type" value="Genomic_DNA"/>
</dbReference>
<comment type="caution">
    <text evidence="7">The sequence shown here is derived from an EMBL/GenBank/DDBJ whole genome shotgun (WGS) entry which is preliminary data.</text>
</comment>
<dbReference type="SUPFAM" id="SSF90229">
    <property type="entry name" value="CCCH zinc finger"/>
    <property type="match status" value="1"/>
</dbReference>
<dbReference type="InterPro" id="IPR000571">
    <property type="entry name" value="Znf_CCCH"/>
</dbReference>
<organism evidence="7 8">
    <name type="scientific">Babesia caballi</name>
    <dbReference type="NCBI Taxonomy" id="5871"/>
    <lineage>
        <taxon>Eukaryota</taxon>
        <taxon>Sar</taxon>
        <taxon>Alveolata</taxon>
        <taxon>Apicomplexa</taxon>
        <taxon>Aconoidasida</taxon>
        <taxon>Piroplasmida</taxon>
        <taxon>Babesiidae</taxon>
        <taxon>Babesia</taxon>
    </lineage>
</organism>
<dbReference type="InterPro" id="IPR045877">
    <property type="entry name" value="ZFP36-like"/>
</dbReference>
<dbReference type="AlphaFoldDB" id="A0AAV4LST6"/>
<dbReference type="PROSITE" id="PS50103">
    <property type="entry name" value="ZF_C3H1"/>
    <property type="match status" value="3"/>
</dbReference>
<proteinExistence type="predicted"/>
<feature type="domain" description="C3H1-type" evidence="6">
    <location>
        <begin position="21"/>
        <end position="51"/>
    </location>
</feature>
<dbReference type="GO" id="GO:0003729">
    <property type="term" value="F:mRNA binding"/>
    <property type="evidence" value="ECO:0007669"/>
    <property type="project" value="InterPro"/>
</dbReference>
<evidence type="ECO:0000256" key="2">
    <source>
        <dbReference type="ARBA" id="ARBA00022737"/>
    </source>
</evidence>
<dbReference type="GO" id="GO:0008270">
    <property type="term" value="F:zinc ion binding"/>
    <property type="evidence" value="ECO:0007669"/>
    <property type="project" value="UniProtKB-KW"/>
</dbReference>
<accession>A0AAV4LST6</accession>
<dbReference type="PANTHER" id="PTHR12547:SF18">
    <property type="entry name" value="PROTEIN TIS11"/>
    <property type="match status" value="1"/>
</dbReference>
<dbReference type="PANTHER" id="PTHR12547">
    <property type="entry name" value="CCCH ZINC FINGER/TIS11-RELATED"/>
    <property type="match status" value="1"/>
</dbReference>